<dbReference type="Gene3D" id="2.40.70.10">
    <property type="entry name" value="Acid Proteases"/>
    <property type="match status" value="1"/>
</dbReference>
<feature type="non-terminal residue" evidence="1">
    <location>
        <position position="274"/>
    </location>
</feature>
<dbReference type="InterPro" id="IPR001969">
    <property type="entry name" value="Aspartic_peptidase_AS"/>
</dbReference>
<evidence type="ECO:0000313" key="1">
    <source>
        <dbReference type="EMBL" id="KOB52079.1"/>
    </source>
</evidence>
<dbReference type="SUPFAM" id="SSF50630">
    <property type="entry name" value="Acid proteases"/>
    <property type="match status" value="1"/>
</dbReference>
<sequence length="274" mass="31519">MDGMFSRLNQPMYEADKLEILLHNIRPCFSTIIAASNVGTVDDLKIACKNYERIKVRSDNFKEPPSASSGTLAPEFSFIKRKEVPKTGNNTNNNNFDRSSSEWNDWLLFLNFFITNYSVSAIFNTKPSGDPRPYVKVRIGDLSLYGLLDSGSAVTILGNNSHRRLINHNLNLCMRISSLGYILLPVVFEKKFFLIKAHVIPEIETTLILGIDFWSNFSLCPKYLSNTDNLFRYSLRRKDAEFNVGDIVWKRFYFQSDKDAYFCKKLAPKFIKCK</sequence>
<name>A0A0L7K324_OPEBR</name>
<comment type="caution">
    <text evidence="1">The sequence shown here is derived from an EMBL/GenBank/DDBJ whole genome shotgun (WGS) entry which is preliminary data.</text>
</comment>
<keyword evidence="2" id="KW-1185">Reference proteome</keyword>
<organism evidence="1 2">
    <name type="scientific">Operophtera brumata</name>
    <name type="common">Winter moth</name>
    <name type="synonym">Phalaena brumata</name>
    <dbReference type="NCBI Taxonomy" id="104452"/>
    <lineage>
        <taxon>Eukaryota</taxon>
        <taxon>Metazoa</taxon>
        <taxon>Ecdysozoa</taxon>
        <taxon>Arthropoda</taxon>
        <taxon>Hexapoda</taxon>
        <taxon>Insecta</taxon>
        <taxon>Pterygota</taxon>
        <taxon>Neoptera</taxon>
        <taxon>Endopterygota</taxon>
        <taxon>Lepidoptera</taxon>
        <taxon>Glossata</taxon>
        <taxon>Ditrysia</taxon>
        <taxon>Geometroidea</taxon>
        <taxon>Geometridae</taxon>
        <taxon>Larentiinae</taxon>
        <taxon>Operophtera</taxon>
    </lineage>
</organism>
<dbReference type="GO" id="GO:0004190">
    <property type="term" value="F:aspartic-type endopeptidase activity"/>
    <property type="evidence" value="ECO:0007669"/>
    <property type="project" value="InterPro"/>
</dbReference>
<reference evidence="1 2" key="1">
    <citation type="journal article" date="2015" name="Genome Biol. Evol.">
        <title>The genome of winter moth (Operophtera brumata) provides a genomic perspective on sexual dimorphism and phenology.</title>
        <authorList>
            <person name="Derks M.F."/>
            <person name="Smit S."/>
            <person name="Salis L."/>
            <person name="Schijlen E."/>
            <person name="Bossers A."/>
            <person name="Mateman C."/>
            <person name="Pijl A.S."/>
            <person name="de Ridder D."/>
            <person name="Groenen M.A."/>
            <person name="Visser M.E."/>
            <person name="Megens H.J."/>
        </authorList>
    </citation>
    <scope>NUCLEOTIDE SEQUENCE [LARGE SCALE GENOMIC DNA]</scope>
    <source>
        <strain evidence="1">WM2013NL</strain>
        <tissue evidence="1">Head and thorax</tissue>
    </source>
</reference>
<accession>A0A0L7K324</accession>
<dbReference type="EMBL" id="JTDY01013871">
    <property type="protein sequence ID" value="KOB52079.1"/>
    <property type="molecule type" value="Genomic_DNA"/>
</dbReference>
<gene>
    <name evidence="1" type="ORF">OBRU01_25689</name>
</gene>
<protein>
    <submittedName>
        <fullName evidence="1">Uncharacterized protein</fullName>
    </submittedName>
</protein>
<dbReference type="AlphaFoldDB" id="A0A0L7K324"/>
<evidence type="ECO:0000313" key="2">
    <source>
        <dbReference type="Proteomes" id="UP000037510"/>
    </source>
</evidence>
<dbReference type="PROSITE" id="PS00141">
    <property type="entry name" value="ASP_PROTEASE"/>
    <property type="match status" value="1"/>
</dbReference>
<proteinExistence type="predicted"/>
<dbReference type="GO" id="GO:0006508">
    <property type="term" value="P:proteolysis"/>
    <property type="evidence" value="ECO:0007669"/>
    <property type="project" value="InterPro"/>
</dbReference>
<dbReference type="Proteomes" id="UP000037510">
    <property type="component" value="Unassembled WGS sequence"/>
</dbReference>
<dbReference type="InterPro" id="IPR021109">
    <property type="entry name" value="Peptidase_aspartic_dom_sf"/>
</dbReference>